<keyword evidence="2" id="KW-1185">Reference proteome</keyword>
<dbReference type="AlphaFoldDB" id="A0AAV4NEL4"/>
<sequence>MKTREMYQSLSSLRFQKVVLKQEGDQGDFNIIRKLPNSIPIFGGEVKSPPFFYYWGSMIKPPAAPEKGEKFRNEMHDRIVDELLPSFYQVKVRKQCGQVVYHLSLKHYLQKTGSGSQLSLVDYFAMDKKIINEKNTLMVDLIIVTFFRLKV</sequence>
<evidence type="ECO:0000313" key="2">
    <source>
        <dbReference type="Proteomes" id="UP001054945"/>
    </source>
</evidence>
<evidence type="ECO:0000313" key="1">
    <source>
        <dbReference type="EMBL" id="GIX82308.1"/>
    </source>
</evidence>
<accession>A0AAV4NEL4</accession>
<dbReference type="EMBL" id="BPLR01020767">
    <property type="protein sequence ID" value="GIX82308.1"/>
    <property type="molecule type" value="Genomic_DNA"/>
</dbReference>
<protein>
    <submittedName>
        <fullName evidence="1">Uncharacterized protein</fullName>
    </submittedName>
</protein>
<reference evidence="1 2" key="1">
    <citation type="submission" date="2021-06" db="EMBL/GenBank/DDBJ databases">
        <title>Caerostris extrusa draft genome.</title>
        <authorList>
            <person name="Kono N."/>
            <person name="Arakawa K."/>
        </authorList>
    </citation>
    <scope>NUCLEOTIDE SEQUENCE [LARGE SCALE GENOMIC DNA]</scope>
</reference>
<gene>
    <name evidence="1" type="ORF">CEXT_654371</name>
</gene>
<organism evidence="1 2">
    <name type="scientific">Caerostris extrusa</name>
    <name type="common">Bark spider</name>
    <name type="synonym">Caerostris bankana</name>
    <dbReference type="NCBI Taxonomy" id="172846"/>
    <lineage>
        <taxon>Eukaryota</taxon>
        <taxon>Metazoa</taxon>
        <taxon>Ecdysozoa</taxon>
        <taxon>Arthropoda</taxon>
        <taxon>Chelicerata</taxon>
        <taxon>Arachnida</taxon>
        <taxon>Araneae</taxon>
        <taxon>Araneomorphae</taxon>
        <taxon>Entelegynae</taxon>
        <taxon>Araneoidea</taxon>
        <taxon>Araneidae</taxon>
        <taxon>Caerostris</taxon>
    </lineage>
</organism>
<name>A0AAV4NEL4_CAEEX</name>
<proteinExistence type="predicted"/>
<dbReference type="Proteomes" id="UP001054945">
    <property type="component" value="Unassembled WGS sequence"/>
</dbReference>
<comment type="caution">
    <text evidence="1">The sequence shown here is derived from an EMBL/GenBank/DDBJ whole genome shotgun (WGS) entry which is preliminary data.</text>
</comment>